<dbReference type="Proteomes" id="UP000786183">
    <property type="component" value="Unassembled WGS sequence"/>
</dbReference>
<keyword evidence="1" id="KW-1133">Transmembrane helix</keyword>
<evidence type="ECO:0000256" key="1">
    <source>
        <dbReference type="SAM" id="Phobius"/>
    </source>
</evidence>
<keyword evidence="1" id="KW-0812">Transmembrane</keyword>
<protein>
    <submittedName>
        <fullName evidence="2">Uncharacterized protein</fullName>
    </submittedName>
</protein>
<gene>
    <name evidence="2" type="ORF">AVCANL283_07485</name>
</gene>
<dbReference type="RefSeq" id="WP_224325508.1">
    <property type="nucleotide sequence ID" value="NZ_JACGBB010000020.1"/>
</dbReference>
<sequence length="77" mass="8875">MNLIETLNNTEKDLSSGEYCVAFDLMANTRTSVSKDEIKSKYRLREKIIQFILSKLIGITFLIHIVLLISWLIDKVS</sequence>
<feature type="transmembrane region" description="Helical" evidence="1">
    <location>
        <begin position="48"/>
        <end position="73"/>
    </location>
</feature>
<keyword evidence="1" id="KW-0472">Membrane</keyword>
<evidence type="ECO:0000313" key="2">
    <source>
        <dbReference type="EMBL" id="MBZ7987935.1"/>
    </source>
</evidence>
<comment type="caution">
    <text evidence="2">The sequence shown here is derived from an EMBL/GenBank/DDBJ whole genome shotgun (WGS) entry which is preliminary data.</text>
</comment>
<keyword evidence="3" id="KW-1185">Reference proteome</keyword>
<reference evidence="2 3" key="1">
    <citation type="submission" date="2020-07" db="EMBL/GenBank/DDBJ databases">
        <title>Transfer of Campylobacter canadensis to the novel genus Avispirillum gen. nov., that also includes two novel species recovered from migratory waterfowl: Avispirillum anseris sp. nov. and Avispirillum brantae sp. nov.</title>
        <authorList>
            <person name="Miller W.G."/>
            <person name="Chapman M.H."/>
            <person name="Yee E."/>
            <person name="Inglis G.D."/>
        </authorList>
    </citation>
    <scope>NUCLEOTIDE SEQUENCE [LARGE SCALE GENOMIC DNA]</scope>
    <source>
        <strain evidence="2 3">L283</strain>
    </source>
</reference>
<evidence type="ECO:0000313" key="3">
    <source>
        <dbReference type="Proteomes" id="UP000786183"/>
    </source>
</evidence>
<dbReference type="EMBL" id="JACGBB010000020">
    <property type="protein sequence ID" value="MBZ7987935.1"/>
    <property type="molecule type" value="Genomic_DNA"/>
</dbReference>
<organism evidence="2 3">
    <name type="scientific">Campylobacter canadensis</name>
    <dbReference type="NCBI Taxonomy" id="449520"/>
    <lineage>
        <taxon>Bacteria</taxon>
        <taxon>Pseudomonadati</taxon>
        <taxon>Campylobacterota</taxon>
        <taxon>Epsilonproteobacteria</taxon>
        <taxon>Campylobacterales</taxon>
        <taxon>Campylobacteraceae</taxon>
        <taxon>Campylobacter</taxon>
    </lineage>
</organism>
<proteinExistence type="predicted"/>
<accession>A0ABS7WVE7</accession>
<name>A0ABS7WVE7_9BACT</name>